<gene>
    <name evidence="7" type="ORF">D4Q52_19075</name>
</gene>
<evidence type="ECO:0000256" key="4">
    <source>
        <dbReference type="ARBA" id="ARBA00022840"/>
    </source>
</evidence>
<dbReference type="PANTHER" id="PTHR43107:SF15">
    <property type="entry name" value="FATTY ACID TRANSPORT PROTEIN 3, ISOFORM A"/>
    <property type="match status" value="1"/>
</dbReference>
<dbReference type="InterPro" id="IPR042099">
    <property type="entry name" value="ANL_N_sf"/>
</dbReference>
<protein>
    <submittedName>
        <fullName evidence="7">Long-chain fatty acid--CoA ligase</fullName>
    </submittedName>
</protein>
<dbReference type="EMBL" id="QYYD01000021">
    <property type="protein sequence ID" value="RJF69755.1"/>
    <property type="molecule type" value="Genomic_DNA"/>
</dbReference>
<dbReference type="Gene3D" id="3.40.50.12780">
    <property type="entry name" value="N-terminal domain of ligase-like"/>
    <property type="match status" value="1"/>
</dbReference>
<proteinExistence type="inferred from homology"/>
<dbReference type="Proteomes" id="UP000285523">
    <property type="component" value="Unassembled WGS sequence"/>
</dbReference>
<evidence type="ECO:0000256" key="1">
    <source>
        <dbReference type="ARBA" id="ARBA00006432"/>
    </source>
</evidence>
<organism evidence="7 8">
    <name type="scientific">Rhodopseudomonas palustris</name>
    <dbReference type="NCBI Taxonomy" id="1076"/>
    <lineage>
        <taxon>Bacteria</taxon>
        <taxon>Pseudomonadati</taxon>
        <taxon>Pseudomonadota</taxon>
        <taxon>Alphaproteobacteria</taxon>
        <taxon>Hyphomicrobiales</taxon>
        <taxon>Nitrobacteraceae</taxon>
        <taxon>Rhodopseudomonas</taxon>
    </lineage>
</organism>
<dbReference type="PROSITE" id="PS00455">
    <property type="entry name" value="AMP_BINDING"/>
    <property type="match status" value="1"/>
</dbReference>
<keyword evidence="4" id="KW-0067">ATP-binding</keyword>
<dbReference type="GO" id="GO:0005524">
    <property type="term" value="F:ATP binding"/>
    <property type="evidence" value="ECO:0007669"/>
    <property type="project" value="UniProtKB-KW"/>
</dbReference>
<evidence type="ECO:0000313" key="8">
    <source>
        <dbReference type="Proteomes" id="UP000285523"/>
    </source>
</evidence>
<dbReference type="GO" id="GO:0005324">
    <property type="term" value="F:long-chain fatty acid transmembrane transporter activity"/>
    <property type="evidence" value="ECO:0007669"/>
    <property type="project" value="TreeGrafter"/>
</dbReference>
<evidence type="ECO:0000259" key="6">
    <source>
        <dbReference type="Pfam" id="PF13193"/>
    </source>
</evidence>
<dbReference type="PANTHER" id="PTHR43107">
    <property type="entry name" value="LONG-CHAIN FATTY ACID TRANSPORT PROTEIN"/>
    <property type="match status" value="1"/>
</dbReference>
<evidence type="ECO:0000256" key="2">
    <source>
        <dbReference type="ARBA" id="ARBA00022598"/>
    </source>
</evidence>
<dbReference type="InterPro" id="IPR025110">
    <property type="entry name" value="AMP-bd_C"/>
</dbReference>
<reference evidence="7 8" key="1">
    <citation type="submission" date="2018-09" db="EMBL/GenBank/DDBJ databases">
        <title>Draft genome sequence of Rhodopseudomonas palustris 2.1.18.</title>
        <authorList>
            <person name="Robertson S.L."/>
            <person name="Meyer T.E."/>
            <person name="Kyndt J.A."/>
        </authorList>
    </citation>
    <scope>NUCLEOTIDE SEQUENCE [LARGE SCALE GENOMIC DNA]</scope>
    <source>
        <strain evidence="7 8">2.1.18</strain>
    </source>
</reference>
<evidence type="ECO:0000256" key="3">
    <source>
        <dbReference type="ARBA" id="ARBA00022741"/>
    </source>
</evidence>
<sequence length="528" mass="56585">MSADTQDWVLPRILQTQGQSRPDALWLKTVDGDSLTFGAAAIDARRIASYLATSGVKPGDPVAVLMPNGTDIVRSFMGIGTLGAVAVMLNTELRGAFLQHQLTNCGAGIAIVDPSLLGAVLEVADKVGSLRTILVADDCVPAARAGCELISWKGWRDAAPYDGPLPSGHDIACIMYTSGTSGPSKGVLMPHAHCTLYGVGQRKAMQLHERDVFYICVPLFHANGLLMQLGASLQVGIPAVIRQRFSASNWISDIREHGCTVTNSLGALAAFVVVQPPQDSDRDNALRAVCNAPNLPAHDAEFRRRFGVKDVLSGFGMTEVNIPIWGRLGQSAPGAAGWVHDEHFELIIADPETDQRKPPGELGEILVRPKLPFGFMAGYHNMPDRTVEAWRNLWFHTGDAAIMDADGLVTFVDRIKDCIRRRGENIAASEVEEALGDLAGIEEVAAYAVPSSIPGGEDELMLAIVPAPGAALDVSAITSHADKVLPRFAAPRYIEFVGELPKTATGKVQRAVLRKRGAATAWDREAGR</sequence>
<dbReference type="InterPro" id="IPR000873">
    <property type="entry name" value="AMP-dep_synth/lig_dom"/>
</dbReference>
<dbReference type="GO" id="GO:0005886">
    <property type="term" value="C:plasma membrane"/>
    <property type="evidence" value="ECO:0007669"/>
    <property type="project" value="TreeGrafter"/>
</dbReference>
<keyword evidence="3" id="KW-0547">Nucleotide-binding</keyword>
<dbReference type="GO" id="GO:0044539">
    <property type="term" value="P:long-chain fatty acid import into cell"/>
    <property type="evidence" value="ECO:0007669"/>
    <property type="project" value="TreeGrafter"/>
</dbReference>
<dbReference type="GO" id="GO:0004467">
    <property type="term" value="F:long-chain fatty acid-CoA ligase activity"/>
    <property type="evidence" value="ECO:0007669"/>
    <property type="project" value="TreeGrafter"/>
</dbReference>
<dbReference type="Gene3D" id="3.30.300.30">
    <property type="match status" value="1"/>
</dbReference>
<dbReference type="AlphaFoldDB" id="A0A418V1H7"/>
<name>A0A418V1H7_RHOPL</name>
<comment type="similarity">
    <text evidence="1">Belongs to the ATP-dependent AMP-binding enzyme family.</text>
</comment>
<dbReference type="InterPro" id="IPR045851">
    <property type="entry name" value="AMP-bd_C_sf"/>
</dbReference>
<feature type="domain" description="AMP-dependent synthetase/ligase" evidence="5">
    <location>
        <begin position="15"/>
        <end position="379"/>
    </location>
</feature>
<evidence type="ECO:0000259" key="5">
    <source>
        <dbReference type="Pfam" id="PF00501"/>
    </source>
</evidence>
<keyword evidence="2 7" id="KW-0436">Ligase</keyword>
<dbReference type="SUPFAM" id="SSF56801">
    <property type="entry name" value="Acetyl-CoA synthetase-like"/>
    <property type="match status" value="1"/>
</dbReference>
<accession>A0A418V1H7</accession>
<dbReference type="RefSeq" id="WP_119858163.1">
    <property type="nucleotide sequence ID" value="NZ_QYYD01000021.1"/>
</dbReference>
<dbReference type="InterPro" id="IPR020845">
    <property type="entry name" value="AMP-binding_CS"/>
</dbReference>
<comment type="caution">
    <text evidence="7">The sequence shown here is derived from an EMBL/GenBank/DDBJ whole genome shotgun (WGS) entry which is preliminary data.</text>
</comment>
<dbReference type="Pfam" id="PF00501">
    <property type="entry name" value="AMP-binding"/>
    <property type="match status" value="1"/>
</dbReference>
<evidence type="ECO:0000313" key="7">
    <source>
        <dbReference type="EMBL" id="RJF69755.1"/>
    </source>
</evidence>
<feature type="domain" description="AMP-binding enzyme C-terminal" evidence="6">
    <location>
        <begin position="430"/>
        <end position="507"/>
    </location>
</feature>
<dbReference type="Pfam" id="PF13193">
    <property type="entry name" value="AMP-binding_C"/>
    <property type="match status" value="1"/>
</dbReference>